<feature type="domain" description="S-Me-THD N-terminal" evidence="1">
    <location>
        <begin position="8"/>
        <end position="177"/>
    </location>
</feature>
<dbReference type="Pfam" id="PF06032">
    <property type="entry name" value="S-Me-THD_N"/>
    <property type="match status" value="1"/>
</dbReference>
<name>A0A1G5RVL7_9FIRM</name>
<dbReference type="STRING" id="1120920.SAMN03080599_01029"/>
<organism evidence="3 4">
    <name type="scientific">Acidaminobacter hydrogenoformans DSM 2784</name>
    <dbReference type="NCBI Taxonomy" id="1120920"/>
    <lineage>
        <taxon>Bacteria</taxon>
        <taxon>Bacillati</taxon>
        <taxon>Bacillota</taxon>
        <taxon>Clostridia</taxon>
        <taxon>Peptostreptococcales</taxon>
        <taxon>Acidaminobacteraceae</taxon>
        <taxon>Acidaminobacter</taxon>
    </lineage>
</organism>
<dbReference type="RefSeq" id="WP_092589809.1">
    <property type="nucleotide sequence ID" value="NZ_FMWL01000003.1"/>
</dbReference>
<feature type="domain" description="S-Me-THD-like C-terminal" evidence="2">
    <location>
        <begin position="184"/>
        <end position="369"/>
    </location>
</feature>
<sequence length="378" mass="41479">MKLTTKQEVEDFVRGCTFYATGGGGLPENGVNSLMSEIEKGKEVGWIEVDHLSDDVLTACPFLMGSIAPHSSEVINEMEGFGFVEGVNSEKERLAKAVIELEHYTGLKIDAIVPIELAGANTSGPVSAAVSLGKLAVDGDFCGRAIPEILQITPYLHGKDYLPITSVDEWGNVCIIKESTSLRVAERVGKMISASAYGLAGQAGFVMTGKELKETIIPGTLTEAYELGKHIRISREQNLDVINQITCKTKGWLLAKGKIQSFEDEDRIGYYWGNTIISGVNEFDGDTFKIWFKNENHVMWKNEKPFVTSPDLICIVDLETGEPIPNPKIIVGQNVAVIGISSKPQLRSKKAIDVLGPRYFGFDMDYIPIEDIVDTQKK</sequence>
<dbReference type="Pfam" id="PF20906">
    <property type="entry name" value="S-Me-THD_C"/>
    <property type="match status" value="1"/>
</dbReference>
<dbReference type="AlphaFoldDB" id="A0A1G5RVL7"/>
<dbReference type="OrthoDB" id="7441206at2"/>
<accession>A0A1G5RVL7</accession>
<dbReference type="Proteomes" id="UP000199208">
    <property type="component" value="Unassembled WGS sequence"/>
</dbReference>
<dbReference type="EMBL" id="FMWL01000003">
    <property type="protein sequence ID" value="SCZ77957.1"/>
    <property type="molecule type" value="Genomic_DNA"/>
</dbReference>
<protein>
    <recommendedName>
        <fullName evidence="5">DUF917 domain-containing protein</fullName>
    </recommendedName>
</protein>
<dbReference type="Gene3D" id="3.40.1610.10">
    <property type="entry name" value="CV3147-like domain"/>
    <property type="match status" value="1"/>
</dbReference>
<dbReference type="Gene3D" id="2.40.390.10">
    <property type="entry name" value="CV3147-like"/>
    <property type="match status" value="1"/>
</dbReference>
<keyword evidence="4" id="KW-1185">Reference proteome</keyword>
<evidence type="ECO:0000313" key="4">
    <source>
        <dbReference type="Proteomes" id="UP000199208"/>
    </source>
</evidence>
<proteinExistence type="predicted"/>
<reference evidence="3 4" key="1">
    <citation type="submission" date="2016-10" db="EMBL/GenBank/DDBJ databases">
        <authorList>
            <person name="de Groot N.N."/>
        </authorList>
    </citation>
    <scope>NUCLEOTIDE SEQUENCE [LARGE SCALE GENOMIC DNA]</scope>
    <source>
        <strain evidence="3 4">DSM 2784</strain>
    </source>
</reference>
<evidence type="ECO:0000313" key="3">
    <source>
        <dbReference type="EMBL" id="SCZ77957.1"/>
    </source>
</evidence>
<gene>
    <name evidence="3" type="ORF">SAMN03080599_01029</name>
</gene>
<dbReference type="SUPFAM" id="SSF160991">
    <property type="entry name" value="CV3147-like"/>
    <property type="match status" value="1"/>
</dbReference>
<dbReference type="InterPro" id="IPR048350">
    <property type="entry name" value="S-Me-THD-like_C"/>
</dbReference>
<evidence type="ECO:0000259" key="1">
    <source>
        <dbReference type="Pfam" id="PF06032"/>
    </source>
</evidence>
<dbReference type="InterPro" id="IPR010318">
    <property type="entry name" value="S-Me-THD_N"/>
</dbReference>
<dbReference type="InterPro" id="IPR024071">
    <property type="entry name" value="S-Me-THD_C_sf"/>
</dbReference>
<evidence type="ECO:0008006" key="5">
    <source>
        <dbReference type="Google" id="ProtNLM"/>
    </source>
</evidence>
<dbReference type="InterPro" id="IPR027479">
    <property type="entry name" value="S-Me-THD_N_sf"/>
</dbReference>
<evidence type="ECO:0000259" key="2">
    <source>
        <dbReference type="Pfam" id="PF20906"/>
    </source>
</evidence>